<evidence type="ECO:0000313" key="10">
    <source>
        <dbReference type="Proteomes" id="UP001209878"/>
    </source>
</evidence>
<gene>
    <name evidence="9" type="ORF">NP493_599g01031</name>
</gene>
<evidence type="ECO:0000256" key="6">
    <source>
        <dbReference type="RuleBase" id="RU000682"/>
    </source>
</evidence>
<evidence type="ECO:0000256" key="1">
    <source>
        <dbReference type="ARBA" id="ARBA00004123"/>
    </source>
</evidence>
<dbReference type="GO" id="GO:0003677">
    <property type="term" value="F:DNA binding"/>
    <property type="evidence" value="ECO:0007669"/>
    <property type="project" value="UniProtKB-UniRule"/>
</dbReference>
<dbReference type="InterPro" id="IPR050848">
    <property type="entry name" value="Homeobox_TF"/>
</dbReference>
<dbReference type="Proteomes" id="UP001209878">
    <property type="component" value="Unassembled WGS sequence"/>
</dbReference>
<feature type="domain" description="Homeobox" evidence="8">
    <location>
        <begin position="173"/>
        <end position="233"/>
    </location>
</feature>
<dbReference type="EMBL" id="JAODUO010000600">
    <property type="protein sequence ID" value="KAK2177386.1"/>
    <property type="molecule type" value="Genomic_DNA"/>
</dbReference>
<dbReference type="GO" id="GO:0005634">
    <property type="term" value="C:nucleus"/>
    <property type="evidence" value="ECO:0007669"/>
    <property type="project" value="UniProtKB-SubCell"/>
</dbReference>
<keyword evidence="2 5" id="KW-0238">DNA-binding</keyword>
<feature type="DNA-binding region" description="Homeobox" evidence="5">
    <location>
        <begin position="175"/>
        <end position="234"/>
    </location>
</feature>
<feature type="region of interest" description="Disordered" evidence="7">
    <location>
        <begin position="237"/>
        <end position="277"/>
    </location>
</feature>
<dbReference type="GO" id="GO:0000981">
    <property type="term" value="F:DNA-binding transcription factor activity, RNA polymerase II-specific"/>
    <property type="evidence" value="ECO:0007669"/>
    <property type="project" value="InterPro"/>
</dbReference>
<evidence type="ECO:0000313" key="9">
    <source>
        <dbReference type="EMBL" id="KAK2177386.1"/>
    </source>
</evidence>
<dbReference type="SUPFAM" id="SSF46689">
    <property type="entry name" value="Homeodomain-like"/>
    <property type="match status" value="1"/>
</dbReference>
<dbReference type="CDD" id="cd00086">
    <property type="entry name" value="homeodomain"/>
    <property type="match status" value="1"/>
</dbReference>
<evidence type="ECO:0000256" key="2">
    <source>
        <dbReference type="ARBA" id="ARBA00023125"/>
    </source>
</evidence>
<evidence type="ECO:0000256" key="4">
    <source>
        <dbReference type="ARBA" id="ARBA00023242"/>
    </source>
</evidence>
<evidence type="ECO:0000256" key="3">
    <source>
        <dbReference type="ARBA" id="ARBA00023155"/>
    </source>
</evidence>
<organism evidence="9 10">
    <name type="scientific">Ridgeia piscesae</name>
    <name type="common">Tubeworm</name>
    <dbReference type="NCBI Taxonomy" id="27915"/>
    <lineage>
        <taxon>Eukaryota</taxon>
        <taxon>Metazoa</taxon>
        <taxon>Spiralia</taxon>
        <taxon>Lophotrochozoa</taxon>
        <taxon>Annelida</taxon>
        <taxon>Polychaeta</taxon>
        <taxon>Sedentaria</taxon>
        <taxon>Canalipalpata</taxon>
        <taxon>Sabellida</taxon>
        <taxon>Siboglinidae</taxon>
        <taxon>Ridgeia</taxon>
    </lineage>
</organism>
<reference evidence="9" key="1">
    <citation type="journal article" date="2023" name="Mol. Biol. Evol.">
        <title>Third-Generation Sequencing Reveals the Adaptive Role of the Epigenome in Three Deep-Sea Polychaetes.</title>
        <authorList>
            <person name="Perez M."/>
            <person name="Aroh O."/>
            <person name="Sun Y."/>
            <person name="Lan Y."/>
            <person name="Juniper S.K."/>
            <person name="Young C.R."/>
            <person name="Angers B."/>
            <person name="Qian P.Y."/>
        </authorList>
    </citation>
    <scope>NUCLEOTIDE SEQUENCE</scope>
    <source>
        <strain evidence="9">R07B-5</strain>
    </source>
</reference>
<keyword evidence="4 5" id="KW-0539">Nucleus</keyword>
<dbReference type="SMART" id="SM00389">
    <property type="entry name" value="HOX"/>
    <property type="match status" value="1"/>
</dbReference>
<keyword evidence="10" id="KW-1185">Reference proteome</keyword>
<proteinExistence type="predicted"/>
<dbReference type="PROSITE" id="PS50071">
    <property type="entry name" value="HOMEOBOX_2"/>
    <property type="match status" value="1"/>
</dbReference>
<dbReference type="PRINTS" id="PR00031">
    <property type="entry name" value="HTHREPRESSR"/>
</dbReference>
<accession>A0AAD9NR03</accession>
<comment type="subcellular location">
    <subcellularLocation>
        <location evidence="1 5 6">Nucleus</location>
    </subcellularLocation>
</comment>
<dbReference type="AlphaFoldDB" id="A0AAD9NR03"/>
<evidence type="ECO:0000256" key="5">
    <source>
        <dbReference type="PROSITE-ProRule" id="PRU00108"/>
    </source>
</evidence>
<evidence type="ECO:0000259" key="8">
    <source>
        <dbReference type="PROSITE" id="PS50071"/>
    </source>
</evidence>
<keyword evidence="3 5" id="KW-0371">Homeobox</keyword>
<sequence>MADASGKSTTKRASFMIKDILTPDVLSSCPVSSPPPMTSSTSHVTTFCLPPLALDQRRPLGLLQKSTPGGSVLDSVPFGVGAQCFYSGRQMALTVLDALRLSANHVPFGVPLSADVGACAAHGCRRDIYDSGHFSTTNSNVSDRKVNDAVPVPLPVYVRTRSPPCLDIGSKTRRCRRSRTVFTELQLTGLEKMFGSHKYLSSGDRSALAGSLGLTQIQVKTWYQNRRMKWKKQVLLGGGKESPTKPKGRPRKNVIFLTSPVQHPARPDDSKLLAATR</sequence>
<dbReference type="PANTHER" id="PTHR24333:SF11">
    <property type="entry name" value="HOMEOBOX PROTEIN BARH-LIKE 1B"/>
    <property type="match status" value="1"/>
</dbReference>
<dbReference type="Pfam" id="PF00046">
    <property type="entry name" value="Homeodomain"/>
    <property type="match status" value="1"/>
</dbReference>
<dbReference type="Gene3D" id="1.10.10.60">
    <property type="entry name" value="Homeodomain-like"/>
    <property type="match status" value="1"/>
</dbReference>
<dbReference type="InterPro" id="IPR017970">
    <property type="entry name" value="Homeobox_CS"/>
</dbReference>
<name>A0AAD9NR03_RIDPI</name>
<dbReference type="PANTHER" id="PTHR24333">
    <property type="entry name" value="HOMEO BOX HB9 LIKE A-RELATED"/>
    <property type="match status" value="1"/>
</dbReference>
<dbReference type="InterPro" id="IPR000047">
    <property type="entry name" value="HTH_motif"/>
</dbReference>
<dbReference type="InterPro" id="IPR001356">
    <property type="entry name" value="HD"/>
</dbReference>
<comment type="caution">
    <text evidence="9">The sequence shown here is derived from an EMBL/GenBank/DDBJ whole genome shotgun (WGS) entry which is preliminary data.</text>
</comment>
<protein>
    <recommendedName>
        <fullName evidence="8">Homeobox domain-containing protein</fullName>
    </recommendedName>
</protein>
<evidence type="ECO:0000256" key="7">
    <source>
        <dbReference type="SAM" id="MobiDB-lite"/>
    </source>
</evidence>
<dbReference type="InterPro" id="IPR009057">
    <property type="entry name" value="Homeodomain-like_sf"/>
</dbReference>
<dbReference type="PROSITE" id="PS00027">
    <property type="entry name" value="HOMEOBOX_1"/>
    <property type="match status" value="1"/>
</dbReference>